<feature type="signal peptide" evidence="7">
    <location>
        <begin position="1"/>
        <end position="21"/>
    </location>
</feature>
<accession>A0A137P5P8</accession>
<evidence type="ECO:0000256" key="5">
    <source>
        <dbReference type="ARBA" id="ARBA00023136"/>
    </source>
</evidence>
<dbReference type="AlphaFoldDB" id="A0A137P5P8"/>
<evidence type="ECO:0000313" key="10">
    <source>
        <dbReference type="Proteomes" id="UP000070444"/>
    </source>
</evidence>
<evidence type="ECO:0000256" key="2">
    <source>
        <dbReference type="ARBA" id="ARBA00022692"/>
    </source>
</evidence>
<keyword evidence="3 7" id="KW-0732">Signal</keyword>
<organism evidence="9 10">
    <name type="scientific">Conidiobolus coronatus (strain ATCC 28846 / CBS 209.66 / NRRL 28638)</name>
    <name type="common">Delacroixia coronata</name>
    <dbReference type="NCBI Taxonomy" id="796925"/>
    <lineage>
        <taxon>Eukaryota</taxon>
        <taxon>Fungi</taxon>
        <taxon>Fungi incertae sedis</taxon>
        <taxon>Zoopagomycota</taxon>
        <taxon>Entomophthoromycotina</taxon>
        <taxon>Entomophthoromycetes</taxon>
        <taxon>Entomophthorales</taxon>
        <taxon>Ancylistaceae</taxon>
        <taxon>Conidiobolus</taxon>
    </lineage>
</organism>
<dbReference type="Proteomes" id="UP000070444">
    <property type="component" value="Unassembled WGS sequence"/>
</dbReference>
<proteinExistence type="predicted"/>
<evidence type="ECO:0000256" key="1">
    <source>
        <dbReference type="ARBA" id="ARBA00004167"/>
    </source>
</evidence>
<reference evidence="9 10" key="1">
    <citation type="journal article" date="2015" name="Genome Biol. Evol.">
        <title>Phylogenomic analyses indicate that early fungi evolved digesting cell walls of algal ancestors of land plants.</title>
        <authorList>
            <person name="Chang Y."/>
            <person name="Wang S."/>
            <person name="Sekimoto S."/>
            <person name="Aerts A.L."/>
            <person name="Choi C."/>
            <person name="Clum A."/>
            <person name="LaButti K.M."/>
            <person name="Lindquist E.A."/>
            <person name="Yee Ngan C."/>
            <person name="Ohm R.A."/>
            <person name="Salamov A.A."/>
            <person name="Grigoriev I.V."/>
            <person name="Spatafora J.W."/>
            <person name="Berbee M.L."/>
        </authorList>
    </citation>
    <scope>NUCLEOTIDE SEQUENCE [LARGE SCALE GENOMIC DNA]</scope>
    <source>
        <strain evidence="9 10">NRRL 28638</strain>
    </source>
</reference>
<evidence type="ECO:0000256" key="6">
    <source>
        <dbReference type="SAM" id="Phobius"/>
    </source>
</evidence>
<dbReference type="InterPro" id="IPR019008">
    <property type="entry name" value="Beta_sandwich_EMC7"/>
</dbReference>
<dbReference type="OMA" id="NNETAHV"/>
<evidence type="ECO:0000313" key="9">
    <source>
        <dbReference type="EMBL" id="KXN70333.1"/>
    </source>
</evidence>
<evidence type="ECO:0000259" key="8">
    <source>
        <dbReference type="Pfam" id="PF09430"/>
    </source>
</evidence>
<gene>
    <name evidence="9" type="ORF">CONCODRAFT_70733</name>
</gene>
<dbReference type="PANTHER" id="PTHR13605">
    <property type="entry name" value="ER MEMBRANE PROTEIN COMPLEX SUBUNIT 7"/>
    <property type="match status" value="1"/>
</dbReference>
<keyword evidence="2 6" id="KW-0812">Transmembrane</keyword>
<dbReference type="InterPro" id="IPR039163">
    <property type="entry name" value="EMC7"/>
</dbReference>
<dbReference type="OrthoDB" id="27095at2759"/>
<name>A0A137P5P8_CONC2</name>
<dbReference type="STRING" id="796925.A0A137P5P8"/>
<keyword evidence="4 6" id="KW-1133">Transmembrane helix</keyword>
<evidence type="ECO:0000256" key="3">
    <source>
        <dbReference type="ARBA" id="ARBA00022729"/>
    </source>
</evidence>
<feature type="domain" description="ER membrane protein complex subunit 7 beta-sandwich" evidence="8">
    <location>
        <begin position="51"/>
        <end position="161"/>
    </location>
</feature>
<keyword evidence="5 6" id="KW-0472">Membrane</keyword>
<dbReference type="PANTHER" id="PTHR13605:SF4">
    <property type="entry name" value="ER MEMBRANE PROTEIN COMPLEX SUBUNIT 7"/>
    <property type="match status" value="1"/>
</dbReference>
<dbReference type="EMBL" id="KQ964505">
    <property type="protein sequence ID" value="KXN70333.1"/>
    <property type="molecule type" value="Genomic_DNA"/>
</dbReference>
<evidence type="ECO:0000256" key="4">
    <source>
        <dbReference type="ARBA" id="ARBA00022989"/>
    </source>
</evidence>
<protein>
    <recommendedName>
        <fullName evidence="8">ER membrane protein complex subunit 7 beta-sandwich domain-containing protein</fullName>
    </recommendedName>
</protein>
<sequence length="216" mass="25195">MYFNLKFFIFIYIQLLNFIQCNYHTGEKLYKVEGWIVNNPHIEDEIKFGSIRCELNHDKYLAARVSVKGRFVIHGVPLGQYRLNVYSPEYYFEQYRIDLTLDENNRLRISAYPLREGASFDTIGEALPLPLKISPKLKYKYFKDKPSFNVYSLLSSPMTLMTLLSLVMIFFLPKLLQGMDPEVLKEVQETQNSLHSTLNKFKDGPSLSETLAKLSK</sequence>
<dbReference type="GO" id="GO:0072546">
    <property type="term" value="C:EMC complex"/>
    <property type="evidence" value="ECO:0007669"/>
    <property type="project" value="TreeGrafter"/>
</dbReference>
<feature type="chain" id="PRO_5007294458" description="ER membrane protein complex subunit 7 beta-sandwich domain-containing protein" evidence="7">
    <location>
        <begin position="22"/>
        <end position="216"/>
    </location>
</feature>
<keyword evidence="10" id="KW-1185">Reference proteome</keyword>
<comment type="subcellular location">
    <subcellularLocation>
        <location evidence="1">Membrane</location>
        <topology evidence="1">Single-pass membrane protein</topology>
    </subcellularLocation>
</comment>
<evidence type="ECO:0000256" key="7">
    <source>
        <dbReference type="SAM" id="SignalP"/>
    </source>
</evidence>
<dbReference type="Pfam" id="PF09430">
    <property type="entry name" value="EMC7_beta-sandw"/>
    <property type="match status" value="1"/>
</dbReference>
<feature type="transmembrane region" description="Helical" evidence="6">
    <location>
        <begin position="148"/>
        <end position="172"/>
    </location>
</feature>